<reference evidence="2" key="1">
    <citation type="submission" date="2022-03" db="EMBL/GenBank/DDBJ databases">
        <authorList>
            <person name="Woo C.Y."/>
        </authorList>
    </citation>
    <scope>NUCLEOTIDE SEQUENCE</scope>
    <source>
        <strain evidence="2">CYS-02</strain>
    </source>
</reference>
<dbReference type="Proteomes" id="UP001139447">
    <property type="component" value="Unassembled WGS sequence"/>
</dbReference>
<accession>A0A9X1VRG4</accession>
<dbReference type="AlphaFoldDB" id="A0A9X1VRG4"/>
<dbReference type="GO" id="GO:0016747">
    <property type="term" value="F:acyltransferase activity, transferring groups other than amino-acyl groups"/>
    <property type="evidence" value="ECO:0007669"/>
    <property type="project" value="InterPro"/>
</dbReference>
<protein>
    <recommendedName>
        <fullName evidence="1">N-acetyltransferase domain-containing protein</fullName>
    </recommendedName>
</protein>
<name>A0A9X1VRG4_9BURK</name>
<evidence type="ECO:0000259" key="1">
    <source>
        <dbReference type="PROSITE" id="PS51186"/>
    </source>
</evidence>
<dbReference type="SUPFAM" id="SSF55729">
    <property type="entry name" value="Acyl-CoA N-acyltransferases (Nat)"/>
    <property type="match status" value="1"/>
</dbReference>
<dbReference type="PROSITE" id="PS51186">
    <property type="entry name" value="GNAT"/>
    <property type="match status" value="1"/>
</dbReference>
<gene>
    <name evidence="2" type="ORF">MMF98_02335</name>
</gene>
<dbReference type="Gene3D" id="3.40.630.30">
    <property type="match status" value="1"/>
</dbReference>
<sequence length="154" mass="17488">MSQPRFAQASDIPRLVELGRRIHAESRYAWMPYSAQRAWRYLEQALPSKQHCAMVVQQSDGSLAALLLASAQQYAFSNNFAVQIDVFYVLPQLRGSPAALRLLGALRKWADNRDVVEIWLLDRFTGAPNRNHRLLEKLGLTAVGAMHAKWIDRS</sequence>
<dbReference type="EMBL" id="JALGBI010000001">
    <property type="protein sequence ID" value="MCJ0762040.1"/>
    <property type="molecule type" value="Genomic_DNA"/>
</dbReference>
<evidence type="ECO:0000313" key="3">
    <source>
        <dbReference type="Proteomes" id="UP001139447"/>
    </source>
</evidence>
<dbReference type="Pfam" id="PF00583">
    <property type="entry name" value="Acetyltransf_1"/>
    <property type="match status" value="1"/>
</dbReference>
<evidence type="ECO:0000313" key="2">
    <source>
        <dbReference type="EMBL" id="MCJ0762040.1"/>
    </source>
</evidence>
<feature type="domain" description="N-acetyltransferase" evidence="1">
    <location>
        <begin position="2"/>
        <end position="154"/>
    </location>
</feature>
<proteinExistence type="predicted"/>
<dbReference type="RefSeq" id="WP_243303935.1">
    <property type="nucleotide sequence ID" value="NZ_JALGBI010000001.1"/>
</dbReference>
<dbReference type="InterPro" id="IPR016181">
    <property type="entry name" value="Acyl_CoA_acyltransferase"/>
</dbReference>
<keyword evidence="3" id="KW-1185">Reference proteome</keyword>
<dbReference type="InterPro" id="IPR000182">
    <property type="entry name" value="GNAT_dom"/>
</dbReference>
<organism evidence="2 3">
    <name type="scientific">Variovorax terrae</name>
    <dbReference type="NCBI Taxonomy" id="2923278"/>
    <lineage>
        <taxon>Bacteria</taxon>
        <taxon>Pseudomonadati</taxon>
        <taxon>Pseudomonadota</taxon>
        <taxon>Betaproteobacteria</taxon>
        <taxon>Burkholderiales</taxon>
        <taxon>Comamonadaceae</taxon>
        <taxon>Variovorax</taxon>
    </lineage>
</organism>
<comment type="caution">
    <text evidence="2">The sequence shown here is derived from an EMBL/GenBank/DDBJ whole genome shotgun (WGS) entry which is preliminary data.</text>
</comment>